<organism evidence="4 6">
    <name type="scientific">Trichococcus flocculiformis</name>
    <dbReference type="NCBI Taxonomy" id="82803"/>
    <lineage>
        <taxon>Bacteria</taxon>
        <taxon>Bacillati</taxon>
        <taxon>Bacillota</taxon>
        <taxon>Bacilli</taxon>
        <taxon>Lactobacillales</taxon>
        <taxon>Carnobacteriaceae</taxon>
        <taxon>Trichococcus</taxon>
    </lineage>
</organism>
<reference evidence="4 6" key="2">
    <citation type="submission" date="2016-10" db="EMBL/GenBank/DDBJ databases">
        <authorList>
            <person name="Varghese N."/>
            <person name="Submissions S."/>
        </authorList>
    </citation>
    <scope>NUCLEOTIDE SEQUENCE [LARGE SCALE GENOMIC DNA]</scope>
    <source>
        <strain evidence="4 6">DSM 2094</strain>
    </source>
</reference>
<evidence type="ECO:0000313" key="3">
    <source>
        <dbReference type="EMBL" id="CZQ80890.1"/>
    </source>
</evidence>
<dbReference type="EMBL" id="FJMZ01000001">
    <property type="protein sequence ID" value="CZQ80890.1"/>
    <property type="molecule type" value="Genomic_DNA"/>
</dbReference>
<feature type="coiled-coil region" evidence="1">
    <location>
        <begin position="741"/>
        <end position="833"/>
    </location>
</feature>
<sequence length="1392" mass="161188">MEMRETAVNKTNKWVMNRAGIVNFWYYDEQYFEFADGKMLLRGSNGSGKSVTMQSLLPTLLDGKTDPTRLDSFGSRARKMEDYLLGEEQVSKIQERTGYLFLEFKRKEQDSYLTVGIGLQAKRGGSLGKWYFGITDGRRIGMDFSLFEELKREQLQPLSKRQLINRIAEGGKVMNSQKDYQEFVNERIFGFDSLGKFEDCIKLLMELRSPKLSREFTPTAIYNILTNALPALKEDDLQPVSRTLEQIDASRERLSQFEREAKAVGKIKQSYEGMYEEKLRQLANRWLENDRITKQKQAKIDADTAQQEELSGILAGLQKEQAELELNLSLWRKEQDELKQNKAYQLIEKGTQLKNDLESSKNALQRHSDKVNKKETQVAETREKLERHIQNLERAEKELAALTDEMAEHAEGSGYLSEHEQHLADFERKAGQHSFDYWKSQNREYLKHLRDMVSLFKELNATLGIQKRIDKELGDIAEKLEADRKNQRHWQGIFTDEKEKLISDFSHWQNQAHFTVPQNEYSEVLRKLEGLYAKTIRFALVTEPIYAAANNEKQRVSNELLPIRSRMELVGNTITEHEKEIRAWKDKKDPIPERSQASRNYREQLVQAGIAAEPFYSCVDFRADLADEKRNAIESALMETGFLDALLSETSLDLEGDRQLLPNPQFFTQTLADFLVPDSSGRSLDAGYVQDILQSIAVIDCCESDSAAPIIVEDGSYRLFSLRGKADTDHQASYIGKASRERYRVEKIRSLEEEIDRLQEELQTSAEIESRLLADLAAIDADLTRLPVDKELAFANQNILEMEGEISRGENELARKQRELQEIKNQADNLRITLHQKAKGNTIGFTLVEYEEAEKCQEDYQAAFQDWTGTVSDRKHIDDNRAGAEELLRVQREELQEMLAEFDEEAAKQHTLERQLASNLELQKINNVAEITERIEYCIRNIRKGGTRKESIQDERIEHNNKLTVISLNLKQIEEQIRFEKPYTQLWRDTFAKEVARYGKGGDKVLVALAEDYLRNWTNQENRLTQLEGNLDAVHRQMESDLIDYRPKIIQDQIIAAPAWFNEFEAQEFRDKMEIWRHANQIRIYQVNSEGAWRSPDDLRKRLEDQIEQAKLVLRRSDEELFEQIIFHSIGNVLRTLIGNAQKWVSKMNDILEHQDNSSGLTLSIRWKPKAAESDEGLSTARLVELLRKDRNIMKESDTEAIKQHFQERIEQAKQMRDESNGEDSLYQVLQDVLDYRKWFSFELCYHRKNEVMKELSNNKFNQFSGGEKAIAMYLPLFTAMYSRYQDAGKDAPYIITLDEAFAGIDDLNIAELFKATEQLEFNYMMNSQALYGEYHTVSSLNTYELIRPKNAPTVSTIQYHWDGKVKTLMLPDEDDLFEDAGPKSAGGGQTG</sequence>
<accession>A0AB38BEG4</accession>
<evidence type="ECO:0000313" key="6">
    <source>
        <dbReference type="Proteomes" id="UP000199686"/>
    </source>
</evidence>
<evidence type="ECO:0000313" key="5">
    <source>
        <dbReference type="Proteomes" id="UP000195947"/>
    </source>
</evidence>
<evidence type="ECO:0000256" key="1">
    <source>
        <dbReference type="SAM" id="Coils"/>
    </source>
</evidence>
<keyword evidence="1" id="KW-0175">Coiled coil</keyword>
<name>A0AB38BEG4_9LACT</name>
<keyword evidence="5" id="KW-1185">Reference proteome</keyword>
<dbReference type="Proteomes" id="UP000199686">
    <property type="component" value="Unassembled WGS sequence"/>
</dbReference>
<dbReference type="Proteomes" id="UP000195947">
    <property type="component" value="Unassembled WGS sequence"/>
</dbReference>
<dbReference type="Gene3D" id="3.40.50.300">
    <property type="entry name" value="P-loop containing nucleotide triphosphate hydrolases"/>
    <property type="match status" value="2"/>
</dbReference>
<dbReference type="NCBIfam" id="TIGR02680">
    <property type="entry name" value="TIGR02680 family protein"/>
    <property type="match status" value="1"/>
</dbReference>
<gene>
    <name evidence="4" type="ORF">SAMN04488507_100242</name>
    <name evidence="3" type="ORF">TFLO_143</name>
</gene>
<feature type="coiled-coil region" evidence="1">
    <location>
        <begin position="881"/>
        <end position="915"/>
    </location>
</feature>
<protein>
    <submittedName>
        <fullName evidence="4">TIGR02680 family protein</fullName>
    </submittedName>
</protein>
<dbReference type="InterPro" id="IPR027417">
    <property type="entry name" value="P-loop_NTPase"/>
</dbReference>
<evidence type="ECO:0000256" key="2">
    <source>
        <dbReference type="SAM" id="MobiDB-lite"/>
    </source>
</evidence>
<dbReference type="RefSeq" id="WP_086987927.1">
    <property type="nucleotide sequence ID" value="NZ_FJMZ01000001.1"/>
</dbReference>
<comment type="caution">
    <text evidence="4">The sequence shown here is derived from an EMBL/GenBank/DDBJ whole genome shotgun (WGS) entry which is preliminary data.</text>
</comment>
<reference evidence="3 5" key="1">
    <citation type="submission" date="2016-02" db="EMBL/GenBank/DDBJ databases">
        <authorList>
            <person name="Strepis N."/>
        </authorList>
    </citation>
    <scope>NUCLEOTIDE SEQUENCE [LARGE SCALE GENOMIC DNA]</scope>
    <source>
        <strain evidence="3">Trichococcus flocculiformis</strain>
    </source>
</reference>
<dbReference type="SUPFAM" id="SSF52540">
    <property type="entry name" value="P-loop containing nucleoside triphosphate hydrolases"/>
    <property type="match status" value="1"/>
</dbReference>
<feature type="compositionally biased region" description="Basic and acidic residues" evidence="2">
    <location>
        <begin position="366"/>
        <end position="383"/>
    </location>
</feature>
<dbReference type="Pfam" id="PF13558">
    <property type="entry name" value="SbcC_Walker_B"/>
    <property type="match status" value="1"/>
</dbReference>
<feature type="region of interest" description="Disordered" evidence="2">
    <location>
        <begin position="357"/>
        <end position="383"/>
    </location>
</feature>
<dbReference type="EMBL" id="FOQC01000002">
    <property type="protein sequence ID" value="SFH49789.1"/>
    <property type="molecule type" value="Genomic_DNA"/>
</dbReference>
<proteinExistence type="predicted"/>
<evidence type="ECO:0000313" key="4">
    <source>
        <dbReference type="EMBL" id="SFH49789.1"/>
    </source>
</evidence>
<dbReference type="InterPro" id="IPR013496">
    <property type="entry name" value="CHP02680"/>
</dbReference>